<accession>A0A016T276</accession>
<evidence type="ECO:0000313" key="2">
    <source>
        <dbReference type="Proteomes" id="UP000024635"/>
    </source>
</evidence>
<proteinExistence type="predicted"/>
<gene>
    <name evidence="1" type="primary">Acey_s0147.g2611</name>
    <name evidence="1" type="ORF">Y032_0147g2611</name>
</gene>
<evidence type="ECO:0000313" key="1">
    <source>
        <dbReference type="EMBL" id="EYB96792.1"/>
    </source>
</evidence>
<dbReference type="EMBL" id="JARK01001483">
    <property type="protein sequence ID" value="EYB96792.1"/>
    <property type="molecule type" value="Genomic_DNA"/>
</dbReference>
<keyword evidence="2" id="KW-1185">Reference proteome</keyword>
<dbReference type="Proteomes" id="UP000024635">
    <property type="component" value="Unassembled WGS sequence"/>
</dbReference>
<comment type="caution">
    <text evidence="1">The sequence shown here is derived from an EMBL/GenBank/DDBJ whole genome shotgun (WGS) entry which is preliminary data.</text>
</comment>
<protein>
    <submittedName>
        <fullName evidence="1">Uncharacterized protein</fullName>
    </submittedName>
</protein>
<reference evidence="2" key="1">
    <citation type="journal article" date="2015" name="Nat. Genet.">
        <title>The genome and transcriptome of the zoonotic hookworm Ancylostoma ceylanicum identify infection-specific gene families.</title>
        <authorList>
            <person name="Schwarz E.M."/>
            <person name="Hu Y."/>
            <person name="Antoshechkin I."/>
            <person name="Miller M.M."/>
            <person name="Sternberg P.W."/>
            <person name="Aroian R.V."/>
        </authorList>
    </citation>
    <scope>NUCLEOTIDE SEQUENCE</scope>
    <source>
        <strain evidence="2">HY135</strain>
    </source>
</reference>
<dbReference type="AlphaFoldDB" id="A0A016T276"/>
<organism evidence="1 2">
    <name type="scientific">Ancylostoma ceylanicum</name>
    <dbReference type="NCBI Taxonomy" id="53326"/>
    <lineage>
        <taxon>Eukaryota</taxon>
        <taxon>Metazoa</taxon>
        <taxon>Ecdysozoa</taxon>
        <taxon>Nematoda</taxon>
        <taxon>Chromadorea</taxon>
        <taxon>Rhabditida</taxon>
        <taxon>Rhabditina</taxon>
        <taxon>Rhabditomorpha</taxon>
        <taxon>Strongyloidea</taxon>
        <taxon>Ancylostomatidae</taxon>
        <taxon>Ancylostomatinae</taxon>
        <taxon>Ancylostoma</taxon>
    </lineage>
</organism>
<sequence>MKCATRSSPTIYVQQFSPNQTKCTALLKKIDAFRGCRIAVEPGLGLRREHAPTHGTYSNDLLCVLYVRKGVMDYCKVIDYCIGVGEDRILAPDSLVLVF</sequence>
<name>A0A016T276_9BILA</name>